<feature type="region of interest" description="Disordered" evidence="1">
    <location>
        <begin position="116"/>
        <end position="156"/>
    </location>
</feature>
<name>A0ABR3RGY2_9PLEO</name>
<comment type="caution">
    <text evidence="2">The sequence shown here is derived from an EMBL/GenBank/DDBJ whole genome shotgun (WGS) entry which is preliminary data.</text>
</comment>
<organism evidence="2 3">
    <name type="scientific">Paraconiothyrium brasiliense</name>
    <dbReference type="NCBI Taxonomy" id="300254"/>
    <lineage>
        <taxon>Eukaryota</taxon>
        <taxon>Fungi</taxon>
        <taxon>Dikarya</taxon>
        <taxon>Ascomycota</taxon>
        <taxon>Pezizomycotina</taxon>
        <taxon>Dothideomycetes</taxon>
        <taxon>Pleosporomycetidae</taxon>
        <taxon>Pleosporales</taxon>
        <taxon>Massarineae</taxon>
        <taxon>Didymosphaeriaceae</taxon>
        <taxon>Paraconiothyrium</taxon>
    </lineage>
</organism>
<feature type="compositionally biased region" description="Low complexity" evidence="1">
    <location>
        <begin position="48"/>
        <end position="59"/>
    </location>
</feature>
<accession>A0ABR3RGY2</accession>
<evidence type="ECO:0000313" key="2">
    <source>
        <dbReference type="EMBL" id="KAL1603607.1"/>
    </source>
</evidence>
<keyword evidence="3" id="KW-1185">Reference proteome</keyword>
<evidence type="ECO:0000313" key="3">
    <source>
        <dbReference type="Proteomes" id="UP001521785"/>
    </source>
</evidence>
<dbReference type="Proteomes" id="UP001521785">
    <property type="component" value="Unassembled WGS sequence"/>
</dbReference>
<reference evidence="2 3" key="1">
    <citation type="submission" date="2024-02" db="EMBL/GenBank/DDBJ databases">
        <title>De novo assembly and annotation of 12 fungi associated with fruit tree decline syndrome in Ontario, Canada.</title>
        <authorList>
            <person name="Sulman M."/>
            <person name="Ellouze W."/>
            <person name="Ilyukhin E."/>
        </authorList>
    </citation>
    <scope>NUCLEOTIDE SEQUENCE [LARGE SCALE GENOMIC DNA]</scope>
    <source>
        <strain evidence="2 3">M42-189</strain>
    </source>
</reference>
<gene>
    <name evidence="2" type="ORF">SLS60_005195</name>
</gene>
<protein>
    <submittedName>
        <fullName evidence="2">Uncharacterized protein</fullName>
    </submittedName>
</protein>
<feature type="region of interest" description="Disordered" evidence="1">
    <location>
        <begin position="41"/>
        <end position="101"/>
    </location>
</feature>
<feature type="compositionally biased region" description="Low complexity" evidence="1">
    <location>
        <begin position="191"/>
        <end position="204"/>
    </location>
</feature>
<feature type="compositionally biased region" description="Polar residues" evidence="1">
    <location>
        <begin position="173"/>
        <end position="183"/>
    </location>
</feature>
<feature type="region of interest" description="Disordered" evidence="1">
    <location>
        <begin position="171"/>
        <end position="205"/>
    </location>
</feature>
<proteinExistence type="predicted"/>
<feature type="compositionally biased region" description="Acidic residues" evidence="1">
    <location>
        <begin position="90"/>
        <end position="101"/>
    </location>
</feature>
<sequence>MVEVVTRALLNTSAVRTCQKPQGERCKFFLWDSEAHPREAAALANNSRTEPGRPTTTTPRARRVASPPPPYTSEVGPSDNSRKRGRATVQEEEDEFDFGEGNEAFQDELDQVMAAAETPSKRPRLDAFATPSRPARRRLPWQTDEDAQPNALPTPQTEMRTSNELFRTRFSAPGSSMLTPSRYRTSEDTGTMTPSSSPNETPTPARFKNVLEQDIVRDAFGVLRDANVQMSEQTRKNLTAVLSRHATIAEGVKKGRDVARASITAKTAKVTELTYRVSTLEAELEAEKAKVGHLQWTLEHGQQSD</sequence>
<dbReference type="EMBL" id="JAKJXO020000006">
    <property type="protein sequence ID" value="KAL1603607.1"/>
    <property type="molecule type" value="Genomic_DNA"/>
</dbReference>
<evidence type="ECO:0000256" key="1">
    <source>
        <dbReference type="SAM" id="MobiDB-lite"/>
    </source>
</evidence>